<gene>
    <name evidence="1" type="ORF">JY572_14260</name>
</gene>
<reference evidence="1 2" key="1">
    <citation type="submission" date="2021-02" db="EMBL/GenBank/DDBJ databases">
        <title>De Novo genome assembly of isolated myxobacteria.</title>
        <authorList>
            <person name="Stevens D.C."/>
        </authorList>
    </citation>
    <scope>NUCLEOTIDE SEQUENCE [LARGE SCALE GENOMIC DNA]</scope>
    <source>
        <strain evidence="1 2">SCHIC003</strain>
    </source>
</reference>
<keyword evidence="2" id="KW-1185">Reference proteome</keyword>
<evidence type="ECO:0000313" key="1">
    <source>
        <dbReference type="EMBL" id="QSQ17147.1"/>
    </source>
</evidence>
<sequence>MNPPSIPRFPGVPDLLLERYLCDELSAEEALRVEEAARVSPALSAHLRERRAEKSAFALVRPFGPMRARLEAPRPSRWHGLWRPSLPMLVLGVVFAVVVPRLVAFEDAERVRVRVRGGLTARVLVKRGDVVFEQGPGVVLRPGDRVRVEVEDVDGGALYVLALSENGRVTPLQGFEVTGGALSMGPGRWVLPGSLELDAAPEQEALVVVLASDSPGAPSSEAVQRWLEHAARQTDFPPSPTPLPGTRHVVRVLPKELP</sequence>
<accession>A0ABX7NE98</accession>
<dbReference type="EMBL" id="CP071091">
    <property type="protein sequence ID" value="QSQ17147.1"/>
    <property type="molecule type" value="Genomic_DNA"/>
</dbReference>
<evidence type="ECO:0000313" key="2">
    <source>
        <dbReference type="Proteomes" id="UP000663090"/>
    </source>
</evidence>
<organism evidence="1 2">
    <name type="scientific">Myxococcus landrumensis</name>
    <dbReference type="NCBI Taxonomy" id="2813577"/>
    <lineage>
        <taxon>Bacteria</taxon>
        <taxon>Pseudomonadati</taxon>
        <taxon>Myxococcota</taxon>
        <taxon>Myxococcia</taxon>
        <taxon>Myxococcales</taxon>
        <taxon>Cystobacterineae</taxon>
        <taxon>Myxococcaceae</taxon>
        <taxon>Myxococcus</taxon>
    </lineage>
</organism>
<evidence type="ECO:0008006" key="3">
    <source>
        <dbReference type="Google" id="ProtNLM"/>
    </source>
</evidence>
<name>A0ABX7NE98_9BACT</name>
<protein>
    <recommendedName>
        <fullName evidence="3">ActD-like protein</fullName>
    </recommendedName>
</protein>
<proteinExistence type="predicted"/>
<dbReference type="Proteomes" id="UP000663090">
    <property type="component" value="Chromosome"/>
</dbReference>
<dbReference type="RefSeq" id="WP_206718782.1">
    <property type="nucleotide sequence ID" value="NZ_CP071091.1"/>
</dbReference>